<gene>
    <name evidence="4" type="ORF">CLV28_0583</name>
</gene>
<feature type="domain" description="CdaR GGDEF-like" evidence="3">
    <location>
        <begin position="193"/>
        <end position="296"/>
    </location>
</feature>
<dbReference type="PANTHER" id="PTHR33744">
    <property type="entry name" value="CARBOHYDRATE DIACID REGULATOR"/>
    <property type="match status" value="1"/>
</dbReference>
<dbReference type="AlphaFoldDB" id="A0A2M9CZJ7"/>
<dbReference type="Pfam" id="PF13556">
    <property type="entry name" value="HTH_30"/>
    <property type="match status" value="1"/>
</dbReference>
<accession>A0A2M9CZJ7</accession>
<sequence length="416" mass="44606">MTTTSPPLPAPLARTSALVAAVAERLLGSVETVVHELNAEVGARVPALAADRAIADDTAASNRRTVLHFLHSVAAHPDRPVAAQPLPEIQQKVTNLVRRSVDVDVVIQAYRYGQQAIWDRWMDATGAVVEDPAEVAAVLRQGSDLLFGHVNDLLALEVAEIQRQRDEIAAHGTNRRAETIRLLLDAAPVDPAAVSARFGYDARGRHTCLVLWDGRTDDAALESAASAIAARLGCRWVGLRAGAGQLWAWLAGDVARDALATAWSSLDAPPHVLVGPTLRGVEGFRTSHHVAVDVQRFAMQDAEHGALTWCDELGPVALAGADTARARAFVAEALGGLAADDATLDDLRRTLLVYFEEGESAPRAAARLFTHRNTVLQRVARAVTLVGAPLAQRRLRVFLALELAHRLGRDVLTPTS</sequence>
<dbReference type="GO" id="GO:0003677">
    <property type="term" value="F:DNA binding"/>
    <property type="evidence" value="ECO:0007669"/>
    <property type="project" value="UniProtKB-KW"/>
</dbReference>
<evidence type="ECO:0000259" key="3">
    <source>
        <dbReference type="Pfam" id="PF17853"/>
    </source>
</evidence>
<proteinExistence type="inferred from homology"/>
<evidence type="ECO:0000259" key="2">
    <source>
        <dbReference type="Pfam" id="PF13556"/>
    </source>
</evidence>
<dbReference type="Gene3D" id="1.10.10.2840">
    <property type="entry name" value="PucR C-terminal helix-turn-helix domain"/>
    <property type="match status" value="1"/>
</dbReference>
<protein>
    <submittedName>
        <fullName evidence="4">DNA-binding PucR family transcriptional regulator</fullName>
    </submittedName>
</protein>
<evidence type="ECO:0000313" key="5">
    <source>
        <dbReference type="Proteomes" id="UP000231693"/>
    </source>
</evidence>
<name>A0A2M9CZJ7_9CELL</name>
<organism evidence="4 5">
    <name type="scientific">Sediminihabitans luteus</name>
    <dbReference type="NCBI Taxonomy" id="1138585"/>
    <lineage>
        <taxon>Bacteria</taxon>
        <taxon>Bacillati</taxon>
        <taxon>Actinomycetota</taxon>
        <taxon>Actinomycetes</taxon>
        <taxon>Micrococcales</taxon>
        <taxon>Cellulomonadaceae</taxon>
        <taxon>Sediminihabitans</taxon>
    </lineage>
</organism>
<reference evidence="4 5" key="1">
    <citation type="submission" date="2017-11" db="EMBL/GenBank/DDBJ databases">
        <title>Genomic Encyclopedia of Archaeal and Bacterial Type Strains, Phase II (KMG-II): From Individual Species to Whole Genera.</title>
        <authorList>
            <person name="Goeker M."/>
        </authorList>
    </citation>
    <scope>NUCLEOTIDE SEQUENCE [LARGE SCALE GENOMIC DNA]</scope>
    <source>
        <strain evidence="4 5">DSM 25478</strain>
    </source>
</reference>
<dbReference type="RefSeq" id="WP_100421764.1">
    <property type="nucleotide sequence ID" value="NZ_BOOX01000003.1"/>
</dbReference>
<dbReference type="InterPro" id="IPR041522">
    <property type="entry name" value="CdaR_GGDEF"/>
</dbReference>
<evidence type="ECO:0000256" key="1">
    <source>
        <dbReference type="ARBA" id="ARBA00006754"/>
    </source>
</evidence>
<dbReference type="InterPro" id="IPR042070">
    <property type="entry name" value="PucR_C-HTH_sf"/>
</dbReference>
<dbReference type="InterPro" id="IPR025736">
    <property type="entry name" value="PucR_C-HTH_dom"/>
</dbReference>
<dbReference type="PANTHER" id="PTHR33744:SF1">
    <property type="entry name" value="DNA-BINDING TRANSCRIPTIONAL ACTIVATOR ADER"/>
    <property type="match status" value="1"/>
</dbReference>
<feature type="domain" description="PucR C-terminal helix-turn-helix" evidence="2">
    <location>
        <begin position="347"/>
        <end position="402"/>
    </location>
</feature>
<dbReference type="Proteomes" id="UP000231693">
    <property type="component" value="Unassembled WGS sequence"/>
</dbReference>
<keyword evidence="4" id="KW-0238">DNA-binding</keyword>
<dbReference type="Pfam" id="PF17853">
    <property type="entry name" value="GGDEF_2"/>
    <property type="match status" value="1"/>
</dbReference>
<evidence type="ECO:0000313" key="4">
    <source>
        <dbReference type="EMBL" id="PJJ77364.1"/>
    </source>
</evidence>
<dbReference type="EMBL" id="PGFE01000001">
    <property type="protein sequence ID" value="PJJ77364.1"/>
    <property type="molecule type" value="Genomic_DNA"/>
</dbReference>
<dbReference type="OrthoDB" id="3663486at2"/>
<comment type="similarity">
    <text evidence="1">Belongs to the CdaR family.</text>
</comment>
<dbReference type="InterPro" id="IPR051448">
    <property type="entry name" value="CdaR-like_regulators"/>
</dbReference>
<comment type="caution">
    <text evidence="4">The sequence shown here is derived from an EMBL/GenBank/DDBJ whole genome shotgun (WGS) entry which is preliminary data.</text>
</comment>
<keyword evidence="5" id="KW-1185">Reference proteome</keyword>